<reference evidence="2 3" key="1">
    <citation type="submission" date="2018-12" db="EMBL/GenBank/DDBJ databases">
        <title>The Genome Submission of two Enterobacter spp. strains.</title>
        <authorList>
            <person name="Wu W."/>
            <person name="Wei L."/>
            <person name="Feng Y."/>
            <person name="Zong Z."/>
        </authorList>
    </citation>
    <scope>NUCLEOTIDE SEQUENCE [LARGE SCALE GENOMIC DNA]</scope>
    <source>
        <strain evidence="2 3">WCHEHu045002</strain>
    </source>
</reference>
<evidence type="ECO:0000313" key="2">
    <source>
        <dbReference type="EMBL" id="RSK63160.1"/>
    </source>
</evidence>
<dbReference type="Pfam" id="PF07693">
    <property type="entry name" value="KAP_NTPase"/>
    <property type="match status" value="1"/>
</dbReference>
<protein>
    <recommendedName>
        <fullName evidence="1">KAP NTPase domain-containing protein</fullName>
    </recommendedName>
</protein>
<organism evidence="2 3">
    <name type="scientific">Enterobacter huaxiensis</name>
    <dbReference type="NCBI Taxonomy" id="2494702"/>
    <lineage>
        <taxon>Bacteria</taxon>
        <taxon>Pseudomonadati</taxon>
        <taxon>Pseudomonadota</taxon>
        <taxon>Gammaproteobacteria</taxon>
        <taxon>Enterobacterales</taxon>
        <taxon>Enterobacteriaceae</taxon>
        <taxon>Enterobacter</taxon>
    </lineage>
</organism>
<dbReference type="PANTHER" id="PTHR22674">
    <property type="entry name" value="NTPASE, KAP FAMILY P-LOOP DOMAIN-CONTAINING 1"/>
    <property type="match status" value="1"/>
</dbReference>
<dbReference type="SUPFAM" id="SSF52540">
    <property type="entry name" value="P-loop containing nucleoside triphosphate hydrolases"/>
    <property type="match status" value="1"/>
</dbReference>
<dbReference type="Gene3D" id="3.40.50.300">
    <property type="entry name" value="P-loop containing nucleotide triphosphate hydrolases"/>
    <property type="match status" value="1"/>
</dbReference>
<feature type="domain" description="KAP NTPase" evidence="1">
    <location>
        <begin position="40"/>
        <end position="333"/>
    </location>
</feature>
<name>A0A3R9N8E6_9ENTR</name>
<dbReference type="PANTHER" id="PTHR22674:SF6">
    <property type="entry name" value="NTPASE KAP FAMILY P-LOOP DOMAIN-CONTAINING PROTEIN 1"/>
    <property type="match status" value="1"/>
</dbReference>
<gene>
    <name evidence="2" type="ORF">EJE24_22705</name>
</gene>
<sequence>MSHSADSSAAGNDKPVICAEEDRYGFNELAVRLTGSIIQLDRRISTVIGIEGRWGSGKTSLLNLLLKQMKTDVPDGTHVMQIAPWLAPSGDSAVEALLLPVAAILDDEAAKSYPLWRRCWHKWRKGKASSLAGKVVSYAQQASGRLAPLAELAGNVMPGGGIAASVLKTVSTADLSARRQTTAELRNEIEKKMASLNLSFIVVLDDLDRLEPTQAVEVLRLIRSVADFSGFHYVLCYDPDVLGHAVEQGLHVGDGRHYLQKIIPLSFNLPRPEAFDLRQEFLRGALELYMKVHNAEPDQTLYYDLKEVAVTFGATLRTPRDVSHVLGSLAFRYDGIKEYVWFPDLCLLQLLRVTLPDWYDWTEHYLTEYAVVASGDGVMSDKEEKRMEDTLRTLLEELPVVSPLSVMKLRRWLPGIGGVNAASPRLFGSVSESDEQTNNQDRRLSSSFYWRCYFAFTPSRNIIQPAFFDNIFQLAGNPADASALATHLLSQIADNGFASRTRFECFLERLTPLIVSRLTQEQCRGLLGFMFEYGDEIIKRFQMRGAWVMKGDMGLKEVTDRLFRHLNSLNAGEMLSYLHESLTDEKRFHWSLSYLRHLLWQNGLAGNRPAAVEDRVIDDDSLKELNQAASAWLERKESTRVLLKLNDLSDLVFAWRDISGPEAVSTWLRSVTRSDEDFLRVMLQLRYEGVSTAKGFYKALRLTAIAAFFGNEQAITQRLNSIESSGLYPELVHEVRNAIGLSQP</sequence>
<evidence type="ECO:0000313" key="3">
    <source>
        <dbReference type="Proteomes" id="UP000276389"/>
    </source>
</evidence>
<proteinExistence type="predicted"/>
<dbReference type="InterPro" id="IPR027417">
    <property type="entry name" value="P-loop_NTPase"/>
</dbReference>
<dbReference type="InterPro" id="IPR052754">
    <property type="entry name" value="NTPase_KAP_P-loop"/>
</dbReference>
<evidence type="ECO:0000259" key="1">
    <source>
        <dbReference type="Pfam" id="PF07693"/>
    </source>
</evidence>
<dbReference type="AlphaFoldDB" id="A0A3R9N8E6"/>
<comment type="caution">
    <text evidence="2">The sequence shown here is derived from an EMBL/GenBank/DDBJ whole genome shotgun (WGS) entry which is preliminary data.</text>
</comment>
<dbReference type="InterPro" id="IPR011646">
    <property type="entry name" value="KAP_P-loop"/>
</dbReference>
<accession>A0A3R9N8E6</accession>
<dbReference type="Proteomes" id="UP000276389">
    <property type="component" value="Unassembled WGS sequence"/>
</dbReference>
<dbReference type="RefSeq" id="WP_125915643.1">
    <property type="nucleotide sequence ID" value="NZ_RWHU01000012.1"/>
</dbReference>
<dbReference type="EMBL" id="RWHU01000012">
    <property type="protein sequence ID" value="RSK63160.1"/>
    <property type="molecule type" value="Genomic_DNA"/>
</dbReference>